<evidence type="ECO:0000313" key="1">
    <source>
        <dbReference type="EMBL" id="GET34984.1"/>
    </source>
</evidence>
<dbReference type="Proteomes" id="UP000391834">
    <property type="component" value="Unassembled WGS sequence"/>
</dbReference>
<name>A0A5M4B4E4_9BACT</name>
<organism evidence="1 2">
    <name type="scientific">Prolixibacter bellariivorans</name>
    <dbReference type="NCBI Taxonomy" id="314319"/>
    <lineage>
        <taxon>Bacteria</taxon>
        <taxon>Pseudomonadati</taxon>
        <taxon>Bacteroidota</taxon>
        <taxon>Bacteroidia</taxon>
        <taxon>Marinilabiliales</taxon>
        <taxon>Prolixibacteraceae</taxon>
        <taxon>Prolixibacter</taxon>
    </lineage>
</organism>
<accession>A0A5M4B4E4</accession>
<sequence>METIQLKDPNTPPSDEVLANVLGDSYDAFDELMKTVAEPPYELLAGWNYYKDGKAWLCKVQFKKKTVFWLSVWNQYFKTAFYFTKKTKPGVMELDIDDAIKSEFDQKELTGKLIPLVINVTGKEQLKDLLTIVEYKKRLK</sequence>
<proteinExistence type="predicted"/>
<dbReference type="InterPro" id="IPR024265">
    <property type="entry name" value="DUF3788"/>
</dbReference>
<dbReference type="RefSeq" id="WP_025865710.1">
    <property type="nucleotide sequence ID" value="NZ_BLAX01000001.1"/>
</dbReference>
<dbReference type="OrthoDB" id="1050063at2"/>
<dbReference type="Pfam" id="PF12663">
    <property type="entry name" value="DUF3788"/>
    <property type="match status" value="1"/>
</dbReference>
<evidence type="ECO:0000313" key="2">
    <source>
        <dbReference type="Proteomes" id="UP000391834"/>
    </source>
</evidence>
<reference evidence="1 2" key="1">
    <citation type="submission" date="2019-10" db="EMBL/GenBank/DDBJ databases">
        <title>Prolixibacter strains distinguished by the presence of nitrate reductase genes were adept at nitrate-dependent anaerobic corrosion of metallic iron and carbon steel.</title>
        <authorList>
            <person name="Iino T."/>
            <person name="Shono N."/>
            <person name="Ito K."/>
            <person name="Nakamura R."/>
            <person name="Sueoka K."/>
            <person name="Harayama S."/>
            <person name="Ohkuma M."/>
        </authorList>
    </citation>
    <scope>NUCLEOTIDE SEQUENCE [LARGE SCALE GENOMIC DNA]</scope>
    <source>
        <strain evidence="1 2">JCM 13498</strain>
    </source>
</reference>
<protein>
    <recommendedName>
        <fullName evidence="3">YdhG-like domain-containing protein</fullName>
    </recommendedName>
</protein>
<evidence type="ECO:0008006" key="3">
    <source>
        <dbReference type="Google" id="ProtNLM"/>
    </source>
</evidence>
<gene>
    <name evidence="1" type="ORF">PbJCM13498_38470</name>
</gene>
<comment type="caution">
    <text evidence="1">The sequence shown here is derived from an EMBL/GenBank/DDBJ whole genome shotgun (WGS) entry which is preliminary data.</text>
</comment>
<dbReference type="EMBL" id="BLAX01000001">
    <property type="protein sequence ID" value="GET34984.1"/>
    <property type="molecule type" value="Genomic_DNA"/>
</dbReference>
<keyword evidence="2" id="KW-1185">Reference proteome</keyword>
<dbReference type="AlphaFoldDB" id="A0A5M4B4E4"/>